<evidence type="ECO:0000313" key="3">
    <source>
        <dbReference type="Proteomes" id="UP000677054"/>
    </source>
</evidence>
<dbReference type="EMBL" id="CAJPEV010002110">
    <property type="protein sequence ID" value="CAG0895696.1"/>
    <property type="molecule type" value="Genomic_DNA"/>
</dbReference>
<reference evidence="2" key="1">
    <citation type="submission" date="2020-11" db="EMBL/GenBank/DDBJ databases">
        <authorList>
            <person name="Tran Van P."/>
        </authorList>
    </citation>
    <scope>NUCLEOTIDE SEQUENCE</scope>
</reference>
<accession>A0A7R8XKG2</accession>
<protein>
    <submittedName>
        <fullName evidence="2">Uncharacterized protein</fullName>
    </submittedName>
</protein>
<sequence length="205" mass="23290">MYRQILSFRHLPSSDGLKYIGRNEGGGSCEVEKAEMLTSDGWTAASKSSSIFRLFPDGKRTFLQWLGKDSDRRDLEGQLIVIRMTCGDLDGHPPCLAFRAAGTSVTWSKEEEKKAEEVEEEDWEARKIDDYVVIGMCAGILALIYVLAVIVFVTVRKGRWRQTRRRNKSVANGTGRQVFRLECEYPAPPVIPRPFLMQYSAFVFL</sequence>
<dbReference type="Proteomes" id="UP000677054">
    <property type="component" value="Unassembled WGS sequence"/>
</dbReference>
<dbReference type="PANTHER" id="PTHR39387">
    <property type="entry name" value="SHAVENOID, ISOFORM B"/>
    <property type="match status" value="1"/>
</dbReference>
<dbReference type="EMBL" id="LR901627">
    <property type="protein sequence ID" value="CAD7249031.1"/>
    <property type="molecule type" value="Genomic_DNA"/>
</dbReference>
<keyword evidence="1" id="KW-0812">Transmembrane</keyword>
<keyword evidence="1" id="KW-0472">Membrane</keyword>
<evidence type="ECO:0000256" key="1">
    <source>
        <dbReference type="SAM" id="Phobius"/>
    </source>
</evidence>
<dbReference type="GO" id="GO:0005938">
    <property type="term" value="C:cell cortex"/>
    <property type="evidence" value="ECO:0007669"/>
    <property type="project" value="TreeGrafter"/>
</dbReference>
<dbReference type="OrthoDB" id="6346242at2759"/>
<name>A0A7R8XKG2_9CRUS</name>
<evidence type="ECO:0000313" key="2">
    <source>
        <dbReference type="EMBL" id="CAD7249031.1"/>
    </source>
</evidence>
<dbReference type="PANTHER" id="PTHR39387:SF1">
    <property type="entry name" value="SHAVENOID, ISOFORM B"/>
    <property type="match status" value="1"/>
</dbReference>
<gene>
    <name evidence="2" type="ORF">DSTB1V02_LOCUS8832</name>
</gene>
<keyword evidence="3" id="KW-1185">Reference proteome</keyword>
<keyword evidence="1" id="KW-1133">Transmembrane helix</keyword>
<dbReference type="AlphaFoldDB" id="A0A7R8XKG2"/>
<organism evidence="2">
    <name type="scientific">Darwinula stevensoni</name>
    <dbReference type="NCBI Taxonomy" id="69355"/>
    <lineage>
        <taxon>Eukaryota</taxon>
        <taxon>Metazoa</taxon>
        <taxon>Ecdysozoa</taxon>
        <taxon>Arthropoda</taxon>
        <taxon>Crustacea</taxon>
        <taxon>Oligostraca</taxon>
        <taxon>Ostracoda</taxon>
        <taxon>Podocopa</taxon>
        <taxon>Podocopida</taxon>
        <taxon>Darwinulocopina</taxon>
        <taxon>Darwinuloidea</taxon>
        <taxon>Darwinulidae</taxon>
        <taxon>Darwinula</taxon>
    </lineage>
</organism>
<proteinExistence type="predicted"/>
<feature type="transmembrane region" description="Helical" evidence="1">
    <location>
        <begin position="131"/>
        <end position="155"/>
    </location>
</feature>